<feature type="signal peptide" evidence="1">
    <location>
        <begin position="1"/>
        <end position="18"/>
    </location>
</feature>
<dbReference type="EMBL" id="JABANE010000008">
    <property type="protein sequence ID" value="NME67135.1"/>
    <property type="molecule type" value="Genomic_DNA"/>
</dbReference>
<keyword evidence="3" id="KW-1185">Reference proteome</keyword>
<reference evidence="2 3" key="1">
    <citation type="submission" date="2020-04" db="EMBL/GenBank/DDBJ databases">
        <title>Flammeovirga sp. SR4, a novel species isolated from seawater.</title>
        <authorList>
            <person name="Wang X."/>
        </authorList>
    </citation>
    <scope>NUCLEOTIDE SEQUENCE [LARGE SCALE GENOMIC DNA]</scope>
    <source>
        <strain evidence="2 3">ATCC 23126</strain>
    </source>
</reference>
<keyword evidence="2" id="KW-0675">Receptor</keyword>
<dbReference type="Gene3D" id="2.60.40.1120">
    <property type="entry name" value="Carboxypeptidase-like, regulatory domain"/>
    <property type="match status" value="1"/>
</dbReference>
<dbReference type="InterPro" id="IPR008969">
    <property type="entry name" value="CarboxyPept-like_regulatory"/>
</dbReference>
<evidence type="ECO:0000313" key="2">
    <source>
        <dbReference type="EMBL" id="NME67135.1"/>
    </source>
</evidence>
<accession>A0A7X9P0E5</accession>
<proteinExistence type="predicted"/>
<keyword evidence="1" id="KW-0732">Signal</keyword>
<name>A0A7X9P0E5_9BACT</name>
<dbReference type="AlphaFoldDB" id="A0A7X9P0E5"/>
<protein>
    <submittedName>
        <fullName evidence="2">TonB-dependent receptor</fullName>
    </submittedName>
</protein>
<evidence type="ECO:0000256" key="1">
    <source>
        <dbReference type="SAM" id="SignalP"/>
    </source>
</evidence>
<dbReference type="SUPFAM" id="SSF56935">
    <property type="entry name" value="Porins"/>
    <property type="match status" value="1"/>
</dbReference>
<gene>
    <name evidence="2" type="ORF">HHU12_04070</name>
</gene>
<comment type="caution">
    <text evidence="2">The sequence shown here is derived from an EMBL/GenBank/DDBJ whole genome shotgun (WGS) entry which is preliminary data.</text>
</comment>
<evidence type="ECO:0000313" key="3">
    <source>
        <dbReference type="Proteomes" id="UP000576082"/>
    </source>
</evidence>
<organism evidence="2 3">
    <name type="scientific">Flammeovirga aprica JL-4</name>
    <dbReference type="NCBI Taxonomy" id="694437"/>
    <lineage>
        <taxon>Bacteria</taxon>
        <taxon>Pseudomonadati</taxon>
        <taxon>Bacteroidota</taxon>
        <taxon>Cytophagia</taxon>
        <taxon>Cytophagales</taxon>
        <taxon>Flammeovirgaceae</taxon>
        <taxon>Flammeovirga</taxon>
    </lineage>
</organism>
<sequence length="869" mass="100864">MKNYCTLLLLFLSFQTIAQTSLKGKVTNTEGEVINGASVIAYPINEERILGFNITDSKGNYMITLKEKRDSVRITVRSLGYEITTQKVAVEEGTFDFKMKHSDQYLKELQVKTKPITEEGDTLNYTVATFSKEGDESIEDVLKRLPGVEVSEDGKIQYQGKAINKLYVEGKDLMGSQYAVTTKNLPKGAVASVEILKNHQPVKMLKDVVNSVDPAINIVLKEGVNVTGSVEMGGGVPYRWLAKATPMVFNKKHQTVNVFSSTNSGRDELSVFNGINLFDYLEFGLIESQHSFLLGKQPLESTLFEKSEYNDHQTHSVTTNYITGFWKGDMKVNIDAYFDERKQGLASNTLFFSGNDTIDIHNLQQSTFHKKYLKTKLTYEHNDKKNYFKNTFHFKVLQDDESSEIYQNEVLIPQQSHRTFYSIGDKLSKIQKIGKAYYKLNAYFEYTNTPEQLSFTGGPLTNLSFLEASQKVQQEISQNHLKAHLGTNIIRKWKKVTFNSKLGVNYEWKSMTSDLPTIQETTDVQYQNDLQYHSFIPKITPTIEFRHKKLYLSASPKLSFQYRKLLDDIQQKEDQITALVFEPSAFLMYNIEGVKYQGNYSYNTNFMELPQMYSGLIIHNYSEIKQQDLPILKTEIHQFRNDLSYELPVASLNFYASYEIKSSNKDWITKYEINEEGVTLLQTDYFENNHGLSQQLKGNFDWFLLALRSTFKGSVAIGQNEENIILNDQVNRNRNEYLQWEAMLDFPIIKGLVVSAFYTDYHSKNTYQEMNQVDWSQSTMGANVQFSYKKHLLKWNNKWIDHTFVDDDFLYMDFSYRYQFNKKTSLSFVAQNLLDYQFYTQTDMNAFQSNQSYFYLRPRQLMMQVKFKF</sequence>
<dbReference type="Proteomes" id="UP000576082">
    <property type="component" value="Unassembled WGS sequence"/>
</dbReference>
<dbReference type="SUPFAM" id="SSF49464">
    <property type="entry name" value="Carboxypeptidase regulatory domain-like"/>
    <property type="match status" value="1"/>
</dbReference>
<feature type="chain" id="PRO_5030519148" evidence="1">
    <location>
        <begin position="19"/>
        <end position="869"/>
    </location>
</feature>
<dbReference type="RefSeq" id="WP_169655263.1">
    <property type="nucleotide sequence ID" value="NZ_JABANE010000008.1"/>
</dbReference>
<dbReference type="Pfam" id="PF13620">
    <property type="entry name" value="CarboxypepD_reg"/>
    <property type="match status" value="1"/>
</dbReference>